<keyword evidence="2" id="KW-1185">Reference proteome</keyword>
<reference evidence="1" key="1">
    <citation type="submission" date="2020-05" db="EMBL/GenBank/DDBJ databases">
        <title>WGS assembly of Panicum virgatum.</title>
        <authorList>
            <person name="Lovell J.T."/>
            <person name="Jenkins J."/>
            <person name="Shu S."/>
            <person name="Juenger T.E."/>
            <person name="Schmutz J."/>
        </authorList>
    </citation>
    <scope>NUCLEOTIDE SEQUENCE</scope>
    <source>
        <strain evidence="1">AP13</strain>
    </source>
</reference>
<gene>
    <name evidence="1" type="ORF">PVAP13_8KG377802</name>
</gene>
<protein>
    <submittedName>
        <fullName evidence="1">Uncharacterized protein</fullName>
    </submittedName>
</protein>
<sequence>DFRFRVRVHRDKRAKSERTKWWKLKGEAAQTFKEMMLHEGSWEEGEDANDMWLKMATCVRRVAVEVVGVSRKECFKRLHLDKSAANIEGYKLAKRAVKRAVSVAKGKAYDDLHQRLGTKEGEKDIYRMAR</sequence>
<accession>A0A8T0PPU9</accession>
<comment type="caution">
    <text evidence="1">The sequence shown here is derived from an EMBL/GenBank/DDBJ whole genome shotgun (WGS) entry which is preliminary data.</text>
</comment>
<name>A0A8T0PPU9_PANVG</name>
<organism evidence="1 2">
    <name type="scientific">Panicum virgatum</name>
    <name type="common">Blackwell switchgrass</name>
    <dbReference type="NCBI Taxonomy" id="38727"/>
    <lineage>
        <taxon>Eukaryota</taxon>
        <taxon>Viridiplantae</taxon>
        <taxon>Streptophyta</taxon>
        <taxon>Embryophyta</taxon>
        <taxon>Tracheophyta</taxon>
        <taxon>Spermatophyta</taxon>
        <taxon>Magnoliopsida</taxon>
        <taxon>Liliopsida</taxon>
        <taxon>Poales</taxon>
        <taxon>Poaceae</taxon>
        <taxon>PACMAD clade</taxon>
        <taxon>Panicoideae</taxon>
        <taxon>Panicodae</taxon>
        <taxon>Paniceae</taxon>
        <taxon>Panicinae</taxon>
        <taxon>Panicum</taxon>
        <taxon>Panicum sect. Hiantes</taxon>
    </lineage>
</organism>
<proteinExistence type="predicted"/>
<evidence type="ECO:0000313" key="2">
    <source>
        <dbReference type="Proteomes" id="UP000823388"/>
    </source>
</evidence>
<dbReference type="AlphaFoldDB" id="A0A8T0PPU9"/>
<feature type="non-terminal residue" evidence="1">
    <location>
        <position position="1"/>
    </location>
</feature>
<feature type="non-terminal residue" evidence="1">
    <location>
        <position position="130"/>
    </location>
</feature>
<dbReference type="Proteomes" id="UP000823388">
    <property type="component" value="Chromosome 8K"/>
</dbReference>
<evidence type="ECO:0000313" key="1">
    <source>
        <dbReference type="EMBL" id="KAG2563983.1"/>
    </source>
</evidence>
<dbReference type="EMBL" id="CM029051">
    <property type="protein sequence ID" value="KAG2563983.1"/>
    <property type="molecule type" value="Genomic_DNA"/>
</dbReference>